<evidence type="ECO:0000259" key="3">
    <source>
        <dbReference type="PROSITE" id="PS50234"/>
    </source>
</evidence>
<feature type="domain" description="VWFA" evidence="3">
    <location>
        <begin position="1"/>
        <end position="104"/>
    </location>
</feature>
<keyword evidence="2" id="KW-0472">Membrane</keyword>
<dbReference type="Gene3D" id="3.40.50.410">
    <property type="entry name" value="von Willebrand factor, type A domain"/>
    <property type="match status" value="1"/>
</dbReference>
<dbReference type="SUPFAM" id="SSF53300">
    <property type="entry name" value="vWA-like"/>
    <property type="match status" value="1"/>
</dbReference>
<dbReference type="Pfam" id="PF00092">
    <property type="entry name" value="VWA"/>
    <property type="match status" value="1"/>
</dbReference>
<reference evidence="4 5" key="1">
    <citation type="submission" date="2021-06" db="EMBL/GenBank/DDBJ databases">
        <authorList>
            <person name="Palmer J.M."/>
        </authorList>
    </citation>
    <scope>NUCLEOTIDE SEQUENCE [LARGE SCALE GENOMIC DNA]</scope>
    <source>
        <strain evidence="4 5">XC_2019</strain>
        <tissue evidence="4">Muscle</tissue>
    </source>
</reference>
<dbReference type="Pfam" id="PF01391">
    <property type="entry name" value="Collagen"/>
    <property type="match status" value="1"/>
</dbReference>
<protein>
    <recommendedName>
        <fullName evidence="3">VWFA domain-containing protein</fullName>
    </recommendedName>
</protein>
<sequence>MWNSGVLHYSDEVILVRELSNMRTERQALKEDIDGITYIGKGTYTDCAIKRGLAELLVGGSHYHENKYIVVVTDGHPITGYKEPCGGVQEAANEARQHGVKVFAAPGGPKGPDGDTGAKGDRGPRGDKVQSDIPGLIVFQQPFEYDQGDKGQRGLDGIDGQKGVAGFPGLPGCKGGPGSDGDQGRNGEPGRPGNYGPQGRPGEPGRRGPPGYRGDEGPPGPEGTKGTPGPKGDDGEPGDSGRDVSLASCFFPLWSFLLTLALVLSCWQLLLTACESHYLNYENR</sequence>
<organism evidence="4 5">
    <name type="scientific">Xenoophorus captivus</name>
    <dbReference type="NCBI Taxonomy" id="1517983"/>
    <lineage>
        <taxon>Eukaryota</taxon>
        <taxon>Metazoa</taxon>
        <taxon>Chordata</taxon>
        <taxon>Craniata</taxon>
        <taxon>Vertebrata</taxon>
        <taxon>Euteleostomi</taxon>
        <taxon>Actinopterygii</taxon>
        <taxon>Neopterygii</taxon>
        <taxon>Teleostei</taxon>
        <taxon>Neoteleostei</taxon>
        <taxon>Acanthomorphata</taxon>
        <taxon>Ovalentaria</taxon>
        <taxon>Atherinomorphae</taxon>
        <taxon>Cyprinodontiformes</taxon>
        <taxon>Goodeidae</taxon>
        <taxon>Xenoophorus</taxon>
    </lineage>
</organism>
<evidence type="ECO:0000256" key="2">
    <source>
        <dbReference type="SAM" id="Phobius"/>
    </source>
</evidence>
<feature type="compositionally biased region" description="Gly residues" evidence="1">
    <location>
        <begin position="172"/>
        <end position="181"/>
    </location>
</feature>
<name>A0ABV0Q7R4_9TELE</name>
<feature type="compositionally biased region" description="Basic and acidic residues" evidence="1">
    <location>
        <begin position="231"/>
        <end position="241"/>
    </location>
</feature>
<feature type="compositionally biased region" description="Basic and acidic residues" evidence="1">
    <location>
        <begin position="112"/>
        <end position="130"/>
    </location>
</feature>
<evidence type="ECO:0000256" key="1">
    <source>
        <dbReference type="SAM" id="MobiDB-lite"/>
    </source>
</evidence>
<evidence type="ECO:0000313" key="4">
    <source>
        <dbReference type="EMBL" id="MEQ2191618.1"/>
    </source>
</evidence>
<keyword evidence="5" id="KW-1185">Reference proteome</keyword>
<keyword evidence="2" id="KW-1133">Transmembrane helix</keyword>
<keyword evidence="2" id="KW-0812">Transmembrane</keyword>
<evidence type="ECO:0000313" key="5">
    <source>
        <dbReference type="Proteomes" id="UP001434883"/>
    </source>
</evidence>
<gene>
    <name evidence="4" type="ORF">XENOCAPTIV_000153</name>
</gene>
<dbReference type="InterPro" id="IPR008160">
    <property type="entry name" value="Collagen"/>
</dbReference>
<accession>A0ABV0Q7R4</accession>
<dbReference type="Proteomes" id="UP001434883">
    <property type="component" value="Unassembled WGS sequence"/>
</dbReference>
<dbReference type="InterPro" id="IPR036465">
    <property type="entry name" value="vWFA_dom_sf"/>
</dbReference>
<dbReference type="PROSITE" id="PS50234">
    <property type="entry name" value="VWFA"/>
    <property type="match status" value="1"/>
</dbReference>
<feature type="region of interest" description="Disordered" evidence="1">
    <location>
        <begin position="103"/>
        <end position="241"/>
    </location>
</feature>
<feature type="transmembrane region" description="Helical" evidence="2">
    <location>
        <begin position="253"/>
        <end position="274"/>
    </location>
</feature>
<proteinExistence type="predicted"/>
<comment type="caution">
    <text evidence="4">The sequence shown here is derived from an EMBL/GenBank/DDBJ whole genome shotgun (WGS) entry which is preliminary data.</text>
</comment>
<dbReference type="EMBL" id="JAHRIN010001009">
    <property type="protein sequence ID" value="MEQ2191618.1"/>
    <property type="molecule type" value="Genomic_DNA"/>
</dbReference>
<dbReference type="InterPro" id="IPR002035">
    <property type="entry name" value="VWF_A"/>
</dbReference>
<dbReference type="PANTHER" id="PTHR24637">
    <property type="entry name" value="COLLAGEN"/>
    <property type="match status" value="1"/>
</dbReference>